<evidence type="ECO:0000256" key="3">
    <source>
        <dbReference type="ARBA" id="ARBA00022723"/>
    </source>
</evidence>
<dbReference type="PANTHER" id="PTHR43595:SF2">
    <property type="entry name" value="SMALL RIBOSOMAL SUBUNIT PROTEIN MS42"/>
    <property type="match status" value="1"/>
</dbReference>
<evidence type="ECO:0000313" key="10">
    <source>
        <dbReference type="Proteomes" id="UP000076404"/>
    </source>
</evidence>
<feature type="domain" description="Manganese/iron superoxide dismutase N-terminal" evidence="7">
    <location>
        <begin position="19"/>
        <end position="105"/>
    </location>
</feature>
<comment type="function">
    <text evidence="6">Destroys radicals which are normally produced within the cells and which are toxic to biological systems.</text>
</comment>
<dbReference type="eggNOG" id="COG0605">
    <property type="taxonomic scope" value="Bacteria"/>
</dbReference>
<evidence type="ECO:0000256" key="1">
    <source>
        <dbReference type="ARBA" id="ARBA00008714"/>
    </source>
</evidence>
<keyword evidence="4 6" id="KW-0560">Oxidoreductase</keyword>
<dbReference type="InterPro" id="IPR036314">
    <property type="entry name" value="SOD_C_sf"/>
</dbReference>
<accession>A0A143BPH3</accession>
<evidence type="ECO:0000313" key="9">
    <source>
        <dbReference type="EMBL" id="AMW06462.1"/>
    </source>
</evidence>
<evidence type="ECO:0000256" key="6">
    <source>
        <dbReference type="RuleBase" id="RU000414"/>
    </source>
</evidence>
<evidence type="ECO:0000256" key="4">
    <source>
        <dbReference type="ARBA" id="ARBA00023002"/>
    </source>
</evidence>
<dbReference type="EC" id="1.15.1.1" evidence="2 6"/>
<dbReference type="Gene3D" id="3.55.40.20">
    <property type="entry name" value="Iron/manganese superoxide dismutase, C-terminal domain"/>
    <property type="match status" value="1"/>
</dbReference>
<evidence type="ECO:0000259" key="7">
    <source>
        <dbReference type="Pfam" id="PF00081"/>
    </source>
</evidence>
<name>A0A143BPH3_9BACT</name>
<dbReference type="KEGG" id="gph:GEMMAAP_01440"/>
<sequence length="219" mass="23648">MPSATLLAPDAVLSQKYPFTLPALGYANNAVEPAVDAQTMGIHHDRHHAAYVTNLNKALESQPTLHGYSLGELLMGLRRWPAAVQSVIRNNGGGHANHALFWNLLAPAAAATAAAPNGKLGDMIVRDFGSHEAVNAALKTAAVGQFGSGWSWLVKTATNRLVVRGLPNQDSPLLEGELPIVGIDVWEHAYYLKYQNRRADYVDAVLKRINWDVAGAQVQ</sequence>
<dbReference type="GO" id="GO:0004784">
    <property type="term" value="F:superoxide dismutase activity"/>
    <property type="evidence" value="ECO:0007669"/>
    <property type="project" value="UniProtKB-EC"/>
</dbReference>
<evidence type="ECO:0000256" key="5">
    <source>
        <dbReference type="PIRSR" id="PIRSR000349-1"/>
    </source>
</evidence>
<dbReference type="FunFam" id="1.10.287.990:FF:000001">
    <property type="entry name" value="Superoxide dismutase"/>
    <property type="match status" value="1"/>
</dbReference>
<dbReference type="InterPro" id="IPR019831">
    <property type="entry name" value="Mn/Fe_SOD_N"/>
</dbReference>
<keyword evidence="10" id="KW-1185">Reference proteome</keyword>
<reference evidence="9 10" key="2">
    <citation type="journal article" date="2016" name="Environ. Microbiol. Rep.">
        <title>Metagenomic evidence for the presence of phototrophic Gemmatimonadetes bacteria in diverse environments.</title>
        <authorList>
            <person name="Zeng Y."/>
            <person name="Baumbach J."/>
            <person name="Barbosa E.G."/>
            <person name="Azevedo V."/>
            <person name="Zhang C."/>
            <person name="Koblizek M."/>
        </authorList>
    </citation>
    <scope>NUCLEOTIDE SEQUENCE [LARGE SCALE GENOMIC DNA]</scope>
    <source>
        <strain evidence="9 10">AP64</strain>
    </source>
</reference>
<dbReference type="PROSITE" id="PS00088">
    <property type="entry name" value="SOD_MN"/>
    <property type="match status" value="1"/>
</dbReference>
<comment type="catalytic activity">
    <reaction evidence="6">
        <text>2 superoxide + 2 H(+) = H2O2 + O2</text>
        <dbReference type="Rhea" id="RHEA:20696"/>
        <dbReference type="ChEBI" id="CHEBI:15378"/>
        <dbReference type="ChEBI" id="CHEBI:15379"/>
        <dbReference type="ChEBI" id="CHEBI:16240"/>
        <dbReference type="ChEBI" id="CHEBI:18421"/>
        <dbReference type="EC" id="1.15.1.1"/>
    </reaction>
</comment>
<dbReference type="PANTHER" id="PTHR43595">
    <property type="entry name" value="37S RIBOSOMAL PROTEIN S26, MITOCHONDRIAL"/>
    <property type="match status" value="1"/>
</dbReference>
<dbReference type="EMBL" id="CP011454">
    <property type="protein sequence ID" value="AMW06462.1"/>
    <property type="molecule type" value="Genomic_DNA"/>
</dbReference>
<proteinExistence type="inferred from homology"/>
<evidence type="ECO:0000256" key="2">
    <source>
        <dbReference type="ARBA" id="ARBA00012682"/>
    </source>
</evidence>
<organism evidence="9 10">
    <name type="scientific">Gemmatimonas phototrophica</name>
    <dbReference type="NCBI Taxonomy" id="1379270"/>
    <lineage>
        <taxon>Bacteria</taxon>
        <taxon>Pseudomonadati</taxon>
        <taxon>Gemmatimonadota</taxon>
        <taxon>Gemmatimonadia</taxon>
        <taxon>Gemmatimonadales</taxon>
        <taxon>Gemmatimonadaceae</taxon>
        <taxon>Gemmatimonas</taxon>
    </lineage>
</organism>
<feature type="domain" description="Manganese/iron superoxide dismutase C-terminal" evidence="8">
    <location>
        <begin position="116"/>
        <end position="214"/>
    </location>
</feature>
<dbReference type="PIRSF" id="PIRSF000349">
    <property type="entry name" value="SODismutase"/>
    <property type="match status" value="1"/>
</dbReference>
<dbReference type="PRINTS" id="PR01703">
    <property type="entry name" value="MNSODISMTASE"/>
</dbReference>
<keyword evidence="3 5" id="KW-0479">Metal-binding</keyword>
<dbReference type="Proteomes" id="UP000076404">
    <property type="component" value="Chromosome"/>
</dbReference>
<dbReference type="InterPro" id="IPR036324">
    <property type="entry name" value="Mn/Fe_SOD_N_sf"/>
</dbReference>
<dbReference type="InterPro" id="IPR001189">
    <property type="entry name" value="Mn/Fe_SOD"/>
</dbReference>
<dbReference type="SUPFAM" id="SSF46609">
    <property type="entry name" value="Fe,Mn superoxide dismutase (SOD), N-terminal domain"/>
    <property type="match status" value="1"/>
</dbReference>
<comment type="similarity">
    <text evidence="1 6">Belongs to the iron/manganese superoxide dismutase family.</text>
</comment>
<reference evidence="9 10" key="1">
    <citation type="journal article" date="2014" name="Proc. Natl. Acad. Sci. U.S.A.">
        <title>Functional type 2 photosynthetic reaction centers found in the rare bacterial phylum Gemmatimonadetes.</title>
        <authorList>
            <person name="Zeng Y."/>
            <person name="Feng F."/>
            <person name="Medova H."/>
            <person name="Dean J."/>
            <person name="Koblizek M."/>
        </authorList>
    </citation>
    <scope>NUCLEOTIDE SEQUENCE [LARGE SCALE GENOMIC DNA]</scope>
    <source>
        <strain evidence="9 10">AP64</strain>
    </source>
</reference>
<gene>
    <name evidence="9" type="ORF">GEMMAAP_01440</name>
</gene>
<dbReference type="GO" id="GO:0046872">
    <property type="term" value="F:metal ion binding"/>
    <property type="evidence" value="ECO:0007669"/>
    <property type="project" value="UniProtKB-KW"/>
</dbReference>
<feature type="binding site" evidence="5">
    <location>
        <position position="184"/>
    </location>
    <ligand>
        <name>Mn(2+)</name>
        <dbReference type="ChEBI" id="CHEBI:29035"/>
    </ligand>
</feature>
<dbReference type="STRING" id="1379270.GEMMAAP_01440"/>
<protein>
    <recommendedName>
        <fullName evidence="2 6">Superoxide dismutase</fullName>
        <ecNumber evidence="2 6">1.15.1.1</ecNumber>
    </recommendedName>
</protein>
<dbReference type="SUPFAM" id="SSF54719">
    <property type="entry name" value="Fe,Mn superoxide dismutase (SOD), C-terminal domain"/>
    <property type="match status" value="1"/>
</dbReference>
<dbReference type="Gene3D" id="1.10.287.990">
    <property type="entry name" value="Fe,Mn superoxide dismutase (SOD) domain"/>
    <property type="match status" value="1"/>
</dbReference>
<dbReference type="AlphaFoldDB" id="A0A143BPH3"/>
<feature type="binding site" evidence="5">
    <location>
        <position position="188"/>
    </location>
    <ligand>
        <name>Mn(2+)</name>
        <dbReference type="ChEBI" id="CHEBI:29035"/>
    </ligand>
</feature>
<dbReference type="InterPro" id="IPR019832">
    <property type="entry name" value="Mn/Fe_SOD_C"/>
</dbReference>
<dbReference type="Pfam" id="PF02777">
    <property type="entry name" value="Sod_Fe_C"/>
    <property type="match status" value="1"/>
</dbReference>
<dbReference type="GO" id="GO:0005737">
    <property type="term" value="C:cytoplasm"/>
    <property type="evidence" value="ECO:0007669"/>
    <property type="project" value="TreeGrafter"/>
</dbReference>
<feature type="binding site" evidence="5">
    <location>
        <position position="98"/>
    </location>
    <ligand>
        <name>Mn(2+)</name>
        <dbReference type="ChEBI" id="CHEBI:29035"/>
    </ligand>
</feature>
<feature type="binding site" evidence="5">
    <location>
        <position position="43"/>
    </location>
    <ligand>
        <name>Mn(2+)</name>
        <dbReference type="ChEBI" id="CHEBI:29035"/>
    </ligand>
</feature>
<dbReference type="InterPro" id="IPR019833">
    <property type="entry name" value="Mn/Fe_SOD_BS"/>
</dbReference>
<evidence type="ECO:0000259" key="8">
    <source>
        <dbReference type="Pfam" id="PF02777"/>
    </source>
</evidence>
<dbReference type="Pfam" id="PF00081">
    <property type="entry name" value="Sod_Fe_N"/>
    <property type="match status" value="1"/>
</dbReference>
<dbReference type="RefSeq" id="WP_053334028.1">
    <property type="nucleotide sequence ID" value="NZ_CP011454.1"/>
</dbReference>